<comment type="caution">
    <text evidence="1">The sequence shown here is derived from an EMBL/GenBank/DDBJ whole genome shotgun (WGS) entry which is preliminary data.</text>
</comment>
<gene>
    <name evidence="1" type="ORF">CA984_29325</name>
</gene>
<dbReference type="AlphaFoldDB" id="A0A243RD77"/>
<dbReference type="EMBL" id="NGFP01000167">
    <property type="protein sequence ID" value="OUC92613.1"/>
    <property type="molecule type" value="Genomic_DNA"/>
</dbReference>
<dbReference type="Proteomes" id="UP000194761">
    <property type="component" value="Unassembled WGS sequence"/>
</dbReference>
<keyword evidence="2" id="KW-1185">Reference proteome</keyword>
<organism evidence="1 2">
    <name type="scientific">Streptosporangium minutum</name>
    <dbReference type="NCBI Taxonomy" id="569862"/>
    <lineage>
        <taxon>Bacteria</taxon>
        <taxon>Bacillati</taxon>
        <taxon>Actinomycetota</taxon>
        <taxon>Actinomycetes</taxon>
        <taxon>Streptosporangiales</taxon>
        <taxon>Streptosporangiaceae</taxon>
        <taxon>Streptosporangium</taxon>
    </lineage>
</organism>
<reference evidence="1 2" key="1">
    <citation type="submission" date="2017-05" db="EMBL/GenBank/DDBJ databases">
        <title>Biotechnological potential of actinobacteria isolated from South African environments.</title>
        <authorList>
            <person name="Le Roes-Hill M."/>
            <person name="Prins A."/>
            <person name="Durrell K.A."/>
        </authorList>
    </citation>
    <scope>NUCLEOTIDE SEQUENCE [LARGE SCALE GENOMIC DNA]</scope>
    <source>
        <strain evidence="1">M26</strain>
    </source>
</reference>
<accession>A0A243RD77</accession>
<proteinExistence type="predicted"/>
<name>A0A243RD77_9ACTN</name>
<sequence length="87" mass="9583">MGYGTPSPACDGVRRRYRLGARTMLPTRAQVALRRNHDAAAEALCKMFTELLSSACIGHLLRQVIQDPSPVRRDLHGRVLEEPLTGG</sequence>
<protein>
    <submittedName>
        <fullName evidence="1">Uncharacterized protein</fullName>
    </submittedName>
</protein>
<evidence type="ECO:0000313" key="2">
    <source>
        <dbReference type="Proteomes" id="UP000194761"/>
    </source>
</evidence>
<evidence type="ECO:0000313" key="1">
    <source>
        <dbReference type="EMBL" id="OUC92613.1"/>
    </source>
</evidence>